<dbReference type="GO" id="GO:0030126">
    <property type="term" value="C:COPI vesicle coat"/>
    <property type="evidence" value="ECO:0007669"/>
    <property type="project" value="UniProtKB-UniRule"/>
</dbReference>
<dbReference type="InterPro" id="IPR039652">
    <property type="entry name" value="Coatomer_zeta"/>
</dbReference>
<name>A0A7S0VHP8_9CRYP</name>
<evidence type="ECO:0000256" key="10">
    <source>
        <dbReference type="ARBA" id="ARBA00023329"/>
    </source>
</evidence>
<dbReference type="GO" id="GO:0006890">
    <property type="term" value="P:retrograde vesicle-mediated transport, Golgi to endoplasmic reticulum"/>
    <property type="evidence" value="ECO:0007669"/>
    <property type="project" value="UniProtKB-UniRule"/>
</dbReference>
<dbReference type="GO" id="GO:0006886">
    <property type="term" value="P:intracellular protein transport"/>
    <property type="evidence" value="ECO:0007669"/>
    <property type="project" value="TreeGrafter"/>
</dbReference>
<dbReference type="Pfam" id="PF01217">
    <property type="entry name" value="Clat_adaptor_s"/>
    <property type="match status" value="1"/>
</dbReference>
<evidence type="ECO:0000256" key="2">
    <source>
        <dbReference type="ARBA" id="ARBA00006972"/>
    </source>
</evidence>
<proteinExistence type="inferred from homology"/>
<evidence type="ECO:0000256" key="3">
    <source>
        <dbReference type="ARBA" id="ARBA00011775"/>
    </source>
</evidence>
<keyword evidence="6 12" id="KW-0931">ER-Golgi transport</keyword>
<protein>
    <recommendedName>
        <fullName evidence="12">Coatomer subunit zeta</fullName>
    </recommendedName>
</protein>
<evidence type="ECO:0000256" key="4">
    <source>
        <dbReference type="ARBA" id="ARBA00022448"/>
    </source>
</evidence>
<sequence length="195" mass="20827">MGGGLVSEPSISAVVILDSDGERIAARYYTPQYATLASQQAFEKALLGKALKSQGADEADIVIFDGLITVFRGGRDCFLFVTGDQDENEIILVEVLHTMYQALSTMMPVDRRSMMDKLDMVLLALDELVDGGVILEIEPSAIVNRVGMRGADADQQPMGGVGPNLQAQTPQQALQSLKDTMGTMARAFKAAGAGN</sequence>
<evidence type="ECO:0000259" key="13">
    <source>
        <dbReference type="Pfam" id="PF01217"/>
    </source>
</evidence>
<evidence type="ECO:0000256" key="7">
    <source>
        <dbReference type="ARBA" id="ARBA00022927"/>
    </source>
</evidence>
<comment type="subunit">
    <text evidence="3 12">Oligomeric complex that consists of at least the alpha, beta, beta', gamma, delta, epsilon and zeta subunits.</text>
</comment>
<dbReference type="Gene3D" id="3.30.450.60">
    <property type="match status" value="1"/>
</dbReference>
<evidence type="ECO:0000256" key="6">
    <source>
        <dbReference type="ARBA" id="ARBA00022892"/>
    </source>
</evidence>
<evidence type="ECO:0000256" key="12">
    <source>
        <dbReference type="RuleBase" id="RU366053"/>
    </source>
</evidence>
<evidence type="ECO:0000256" key="1">
    <source>
        <dbReference type="ARBA" id="ARBA00004255"/>
    </source>
</evidence>
<dbReference type="EMBL" id="HBFN01009971">
    <property type="protein sequence ID" value="CAD8789595.1"/>
    <property type="molecule type" value="Transcribed_RNA"/>
</dbReference>
<reference evidence="14" key="1">
    <citation type="submission" date="2021-01" db="EMBL/GenBank/DDBJ databases">
        <authorList>
            <person name="Corre E."/>
            <person name="Pelletier E."/>
            <person name="Niang G."/>
            <person name="Scheremetjew M."/>
            <person name="Finn R."/>
            <person name="Kale V."/>
            <person name="Holt S."/>
            <person name="Cochrane G."/>
            <person name="Meng A."/>
            <person name="Brown T."/>
            <person name="Cohen L."/>
        </authorList>
    </citation>
    <scope>NUCLEOTIDE SEQUENCE</scope>
    <source>
        <strain evidence="14">CCMP443</strain>
    </source>
</reference>
<keyword evidence="10 12" id="KW-0968">Cytoplasmic vesicle</keyword>
<keyword evidence="7 12" id="KW-0653">Protein transport</keyword>
<dbReference type="GO" id="GO:0000139">
    <property type="term" value="C:Golgi membrane"/>
    <property type="evidence" value="ECO:0007669"/>
    <property type="project" value="UniProtKB-SubCell"/>
</dbReference>
<organism evidence="14">
    <name type="scientific">Hemiselmis tepida</name>
    <dbReference type="NCBI Taxonomy" id="464990"/>
    <lineage>
        <taxon>Eukaryota</taxon>
        <taxon>Cryptophyceae</taxon>
        <taxon>Cryptomonadales</taxon>
        <taxon>Hemiselmidaceae</taxon>
        <taxon>Hemiselmis</taxon>
    </lineage>
</organism>
<evidence type="ECO:0000256" key="5">
    <source>
        <dbReference type="ARBA" id="ARBA00022490"/>
    </source>
</evidence>
<keyword evidence="9 12" id="KW-0472">Membrane</keyword>
<keyword evidence="8 12" id="KW-0333">Golgi apparatus</keyword>
<evidence type="ECO:0000313" key="14">
    <source>
        <dbReference type="EMBL" id="CAD8789595.1"/>
    </source>
</evidence>
<evidence type="ECO:0000256" key="9">
    <source>
        <dbReference type="ARBA" id="ARBA00023136"/>
    </source>
</evidence>
<keyword evidence="5 12" id="KW-0963">Cytoplasm</keyword>
<evidence type="ECO:0000256" key="8">
    <source>
        <dbReference type="ARBA" id="ARBA00023034"/>
    </source>
</evidence>
<gene>
    <name evidence="14" type="ORF">HTEP1355_LOCUS5786</name>
</gene>
<keyword evidence="4 12" id="KW-0813">Transport</keyword>
<dbReference type="InterPro" id="IPR022775">
    <property type="entry name" value="AP_mu_sigma_su"/>
</dbReference>
<comment type="similarity">
    <text evidence="2 12">Belongs to the adaptor complexes small subunit family.</text>
</comment>
<dbReference type="InterPro" id="IPR011012">
    <property type="entry name" value="Longin-like_dom_sf"/>
</dbReference>
<dbReference type="PANTHER" id="PTHR11043:SF0">
    <property type="entry name" value="COATOMER SUBUNIT ZETA"/>
    <property type="match status" value="1"/>
</dbReference>
<comment type="subcellular location">
    <subcellularLocation>
        <location evidence="12">Cytoplasm</location>
    </subcellularLocation>
    <subcellularLocation>
        <location evidence="1 12">Golgi apparatus membrane</location>
        <topology evidence="1 12">Peripheral membrane protein</topology>
        <orientation evidence="1 12">Cytoplasmic side</orientation>
    </subcellularLocation>
    <subcellularLocation>
        <location evidence="12">Cytoplasmic vesicle</location>
        <location evidence="12">COPI-coated vesicle membrane</location>
        <topology evidence="12">Peripheral membrane protein</topology>
        <orientation evidence="12">Cytoplasmic side</orientation>
    </subcellularLocation>
</comment>
<dbReference type="AlphaFoldDB" id="A0A7S0VHP8"/>
<feature type="domain" description="AP complex mu/sigma subunit" evidence="13">
    <location>
        <begin position="11"/>
        <end position="151"/>
    </location>
</feature>
<comment type="function">
    <text evidence="11">The coatomer is a cytosolic protein complex that binds to dilysine motifs and reversibly associates with Golgi non-clathrin-coated vesicles, which further mediate biosynthetic protein transport from the ER, via the Golgi up to the trans Golgi network. Coatomer complex is required for budding from Golgi membranes, and is essential for the retrograde Golgi-to-ER transport of dilysine-tagged proteins. The zeta subunit may be involved in regulating the coat assembly and, hence, the rate of biosynthetic protein transport due to its association-dissociation properties with the coatomer complex.</text>
</comment>
<dbReference type="GO" id="GO:0006891">
    <property type="term" value="P:intra-Golgi vesicle-mediated transport"/>
    <property type="evidence" value="ECO:0007669"/>
    <property type="project" value="TreeGrafter"/>
</dbReference>
<accession>A0A7S0VHP8</accession>
<dbReference type="PANTHER" id="PTHR11043">
    <property type="entry name" value="ZETA-COAT PROTEIN"/>
    <property type="match status" value="1"/>
</dbReference>
<dbReference type="SUPFAM" id="SSF64356">
    <property type="entry name" value="SNARE-like"/>
    <property type="match status" value="1"/>
</dbReference>
<evidence type="ECO:0000256" key="11">
    <source>
        <dbReference type="ARBA" id="ARBA00045555"/>
    </source>
</evidence>